<feature type="region of interest" description="Disordered" evidence="6">
    <location>
        <begin position="1"/>
        <end position="25"/>
    </location>
</feature>
<evidence type="ECO:0000313" key="8">
    <source>
        <dbReference type="RefSeq" id="XP_029642729.1"/>
    </source>
</evidence>
<evidence type="ECO:0000313" key="7">
    <source>
        <dbReference type="Proteomes" id="UP000515154"/>
    </source>
</evidence>
<accession>A0A6P7SWT6</accession>
<dbReference type="PANTHER" id="PTHR14211:SF7">
    <property type="entry name" value="RIBOSOME BIOGENESIS PROTEIN NOP53"/>
    <property type="match status" value="1"/>
</dbReference>
<keyword evidence="4 5" id="KW-0539">Nucleus</keyword>
<evidence type="ECO:0000256" key="4">
    <source>
        <dbReference type="ARBA" id="ARBA00023242"/>
    </source>
</evidence>
<evidence type="ECO:0000256" key="5">
    <source>
        <dbReference type="PIRNR" id="PIRNR017302"/>
    </source>
</evidence>
<organism evidence="7 8">
    <name type="scientific">Octopus sinensis</name>
    <name type="common">East Asian common octopus</name>
    <dbReference type="NCBI Taxonomy" id="2607531"/>
    <lineage>
        <taxon>Eukaryota</taxon>
        <taxon>Metazoa</taxon>
        <taxon>Spiralia</taxon>
        <taxon>Lophotrochozoa</taxon>
        <taxon>Mollusca</taxon>
        <taxon>Cephalopoda</taxon>
        <taxon>Coleoidea</taxon>
        <taxon>Octopodiformes</taxon>
        <taxon>Octopoda</taxon>
        <taxon>Incirrata</taxon>
        <taxon>Octopodidae</taxon>
        <taxon>Octopus</taxon>
    </lineage>
</organism>
<evidence type="ECO:0000256" key="3">
    <source>
        <dbReference type="ARBA" id="ARBA00022517"/>
    </source>
</evidence>
<evidence type="ECO:0000256" key="1">
    <source>
        <dbReference type="ARBA" id="ARBA00008838"/>
    </source>
</evidence>
<comment type="similarity">
    <text evidence="1 5">Belongs to the NOP53 family.</text>
</comment>
<evidence type="ECO:0000256" key="2">
    <source>
        <dbReference type="ARBA" id="ARBA00018339"/>
    </source>
</evidence>
<dbReference type="KEGG" id="osn:115217227"/>
<feature type="compositionally biased region" description="Basic residues" evidence="6">
    <location>
        <begin position="299"/>
        <end position="314"/>
    </location>
</feature>
<dbReference type="AlphaFoldDB" id="A0A6P7SWT6"/>
<dbReference type="RefSeq" id="XP_029642729.1">
    <property type="nucleotide sequence ID" value="XM_029786869.2"/>
</dbReference>
<evidence type="ECO:0000256" key="6">
    <source>
        <dbReference type="SAM" id="MobiDB-lite"/>
    </source>
</evidence>
<name>A0A6P7SWT6_9MOLL</name>
<comment type="subcellular location">
    <subcellularLocation>
        <location evidence="5">Nucleus</location>
        <location evidence="5">Nucleolus</location>
    </subcellularLocation>
    <subcellularLocation>
        <location evidence="5">Nucleus</location>
        <location evidence="5">Nucleoplasm</location>
    </subcellularLocation>
</comment>
<dbReference type="Pfam" id="PF07767">
    <property type="entry name" value="Nop53"/>
    <property type="match status" value="1"/>
</dbReference>
<dbReference type="GO" id="GO:0008097">
    <property type="term" value="F:5S rRNA binding"/>
    <property type="evidence" value="ECO:0007669"/>
    <property type="project" value="TreeGrafter"/>
</dbReference>
<reference evidence="8" key="1">
    <citation type="submission" date="2025-08" db="UniProtKB">
        <authorList>
            <consortium name="RefSeq"/>
        </authorList>
    </citation>
    <scope>IDENTIFICATION</scope>
</reference>
<dbReference type="PIRSF" id="PIRSF017302">
    <property type="entry name" value="Gltscr2"/>
    <property type="match status" value="1"/>
</dbReference>
<dbReference type="InterPro" id="IPR011687">
    <property type="entry name" value="Nop53/GLTSCR2"/>
</dbReference>
<dbReference type="Proteomes" id="UP000515154">
    <property type="component" value="Linkage group LG11"/>
</dbReference>
<dbReference type="GO" id="GO:0005730">
    <property type="term" value="C:nucleolus"/>
    <property type="evidence" value="ECO:0007669"/>
    <property type="project" value="UniProtKB-SubCell"/>
</dbReference>
<comment type="function">
    <text evidence="5">May play a role in ribosome biogenesis.</text>
</comment>
<protein>
    <recommendedName>
        <fullName evidence="2 5">Ribosome biogenesis protein NOP53</fullName>
    </recommendedName>
</protein>
<feature type="region of interest" description="Disordered" evidence="6">
    <location>
        <begin position="267"/>
        <end position="325"/>
    </location>
</feature>
<sequence>MATMIMDAASVKKERLHQGKNKKKSWRKTNITDVEEYLEDVRHQERTGGIISLKADESLFFVDKSVSKSKKRITAAERRRLRQKDQPLKCHSQLYRKGKIACPIKPNRVVKKVSDFQLERLLKRKLKKKEERTINDRIQANKDYKEEKAKYFSDRIIDYDLWNDCKKEDEEVEADPYYLEYTNKIRVKPPAMYLKKRSEVPAIEVPHAGSSYNPAYDDHENLLQIATNDEIRYTKMQDKLTRALDAMFPTAAEAPTTESWIKEMSAGLQEEDGDKEKLNEEKDGENAELNNEENEVVKKQPKAKTKKQHRKARERKVEERTRKNKKLLKKREHDVFRVRSMLKDMKKFDNEVERKKISKDKQKKEIVKTRTKRLGKTPFVKPELDVKLCEELPDSLRKIVPEGNLLEDRFTSLQRRNILEPRQVFKKSGQKKYKRKVYVKRSHKEDPL</sequence>
<keyword evidence="3 5" id="KW-0690">Ribosome biogenesis</keyword>
<keyword evidence="7" id="KW-1185">Reference proteome</keyword>
<gene>
    <name evidence="8" type="primary">LOC115217227</name>
</gene>
<dbReference type="PANTHER" id="PTHR14211">
    <property type="entry name" value="GLIOMA SUPPRESSOR CANDIDATE REGION GENE 2"/>
    <property type="match status" value="1"/>
</dbReference>
<proteinExistence type="inferred from homology"/>
<dbReference type="GO" id="GO:0000027">
    <property type="term" value="P:ribosomal large subunit assembly"/>
    <property type="evidence" value="ECO:0007669"/>
    <property type="project" value="UniProtKB-UniRule"/>
</dbReference>
<dbReference type="GO" id="GO:0005654">
    <property type="term" value="C:nucleoplasm"/>
    <property type="evidence" value="ECO:0007669"/>
    <property type="project" value="UniProtKB-SubCell"/>
</dbReference>
<feature type="compositionally biased region" description="Basic and acidic residues" evidence="6">
    <location>
        <begin position="274"/>
        <end position="285"/>
    </location>
</feature>
<dbReference type="GO" id="GO:0006364">
    <property type="term" value="P:rRNA processing"/>
    <property type="evidence" value="ECO:0007669"/>
    <property type="project" value="TreeGrafter"/>
</dbReference>